<dbReference type="Pfam" id="PF17851">
    <property type="entry name" value="GH43_C2"/>
    <property type="match status" value="1"/>
</dbReference>
<dbReference type="SUPFAM" id="SSF49899">
    <property type="entry name" value="Concanavalin A-like lectins/glucanases"/>
    <property type="match status" value="1"/>
</dbReference>
<organism evidence="6 7">
    <name type="scientific">Hamadaea flava</name>
    <dbReference type="NCBI Taxonomy" id="1742688"/>
    <lineage>
        <taxon>Bacteria</taxon>
        <taxon>Bacillati</taxon>
        <taxon>Actinomycetota</taxon>
        <taxon>Actinomycetes</taxon>
        <taxon>Micromonosporales</taxon>
        <taxon>Micromonosporaceae</taxon>
        <taxon>Hamadaea</taxon>
    </lineage>
</organism>
<dbReference type="Pfam" id="PF04616">
    <property type="entry name" value="Glyco_hydro_43"/>
    <property type="match status" value="1"/>
</dbReference>
<dbReference type="PANTHER" id="PTHR42812">
    <property type="entry name" value="BETA-XYLOSIDASE"/>
    <property type="match status" value="1"/>
</dbReference>
<feature type="domain" description="Beta-xylosidase C-terminal Concanavalin A-like" evidence="5">
    <location>
        <begin position="323"/>
        <end position="513"/>
    </location>
</feature>
<dbReference type="InterPro" id="IPR051795">
    <property type="entry name" value="Glycosyl_Hydrlase_43"/>
</dbReference>
<dbReference type="InterPro" id="IPR006710">
    <property type="entry name" value="Glyco_hydro_43"/>
</dbReference>
<sequence>MSSTPQPAPAPAVAATASDWPDETFANPVIAGFHPDPSVCRVGDDYYLACSSFEYFPGVPVFHSRDLVHWEQIGNALDRPSQLVLTAEMPSSAGVYAPTLRHHDGRFWLITTNVGVGNLLVTATDPAGPWSEPTLLPGVTGIDPDLAWDEQGRCFCTVAGVAQVRLDPATGQAIGEPIRLWSGTPGAQAPEAPHLYRIGDYWYLMIAEGGTERGHAVSIARGPAPDGPFEPCPANPILTHRGTHRPIQNTGHADLVQAADGSWWLLLLGVRPRGGTPGWHVLGRETFLAPVTWVDGWPVVGEVAPATAVPPWPPSPVPEPPVRDDFDAERLHPRWVSVRSRPAAYWSLAERSGWLTLRARGDSLDHPEVIFVGRRQQHLSCRARTLIDTADGRGGLAVRLDERHHYEIEAGDGQVSVLARLGSVRTTVASKAVPGKEVRLRVDVLATDPADWNPCKEPDRLRLGVEYADGAFDVLAELDGRYLSTEVAGGFTGRVIGMYAAAGTVRFDWFDYEPTAEPTAEAA</sequence>
<reference evidence="7" key="1">
    <citation type="journal article" date="2019" name="Int. J. Syst. Evol. Microbiol.">
        <title>The Global Catalogue of Microorganisms (GCM) 10K type strain sequencing project: providing services to taxonomists for standard genome sequencing and annotation.</title>
        <authorList>
            <consortium name="The Broad Institute Genomics Platform"/>
            <consortium name="The Broad Institute Genome Sequencing Center for Infectious Disease"/>
            <person name="Wu L."/>
            <person name="Ma J."/>
        </authorList>
    </citation>
    <scope>NUCLEOTIDE SEQUENCE [LARGE SCALE GENOMIC DNA]</scope>
    <source>
        <strain evidence="7">CGMCC 4.7289</strain>
    </source>
</reference>
<keyword evidence="3 4" id="KW-0326">Glycosidase</keyword>
<evidence type="ECO:0000259" key="5">
    <source>
        <dbReference type="Pfam" id="PF17851"/>
    </source>
</evidence>
<dbReference type="CDD" id="cd18617">
    <property type="entry name" value="GH43_XynB-like"/>
    <property type="match status" value="1"/>
</dbReference>
<keyword evidence="2 4" id="KW-0378">Hydrolase</keyword>
<evidence type="ECO:0000256" key="2">
    <source>
        <dbReference type="ARBA" id="ARBA00022801"/>
    </source>
</evidence>
<evidence type="ECO:0000313" key="7">
    <source>
        <dbReference type="Proteomes" id="UP001595816"/>
    </source>
</evidence>
<proteinExistence type="inferred from homology"/>
<evidence type="ECO:0000256" key="3">
    <source>
        <dbReference type="ARBA" id="ARBA00023295"/>
    </source>
</evidence>
<dbReference type="EMBL" id="JBHSAY010000009">
    <property type="protein sequence ID" value="MFC4132375.1"/>
    <property type="molecule type" value="Genomic_DNA"/>
</dbReference>
<gene>
    <name evidence="6" type="ORF">ACFOZ4_17345</name>
</gene>
<dbReference type="InterPro" id="IPR023296">
    <property type="entry name" value="Glyco_hydro_beta-prop_sf"/>
</dbReference>
<protein>
    <submittedName>
        <fullName evidence="6">Glycoside hydrolase family 43 protein</fullName>
    </submittedName>
</protein>
<name>A0ABV8LN23_9ACTN</name>
<evidence type="ECO:0000313" key="6">
    <source>
        <dbReference type="EMBL" id="MFC4132375.1"/>
    </source>
</evidence>
<dbReference type="Gene3D" id="2.60.120.200">
    <property type="match status" value="1"/>
</dbReference>
<evidence type="ECO:0000256" key="4">
    <source>
        <dbReference type="RuleBase" id="RU361187"/>
    </source>
</evidence>
<dbReference type="RefSeq" id="WP_253753355.1">
    <property type="nucleotide sequence ID" value="NZ_JAMZDZ010000001.1"/>
</dbReference>
<dbReference type="PANTHER" id="PTHR42812:SF12">
    <property type="entry name" value="BETA-XYLOSIDASE-RELATED"/>
    <property type="match status" value="1"/>
</dbReference>
<comment type="similarity">
    <text evidence="1 4">Belongs to the glycosyl hydrolase 43 family.</text>
</comment>
<evidence type="ECO:0000256" key="1">
    <source>
        <dbReference type="ARBA" id="ARBA00009865"/>
    </source>
</evidence>
<dbReference type="InterPro" id="IPR041542">
    <property type="entry name" value="GH43_C2"/>
</dbReference>
<dbReference type="Gene3D" id="2.115.10.20">
    <property type="entry name" value="Glycosyl hydrolase domain, family 43"/>
    <property type="match status" value="1"/>
</dbReference>
<dbReference type="Proteomes" id="UP001595816">
    <property type="component" value="Unassembled WGS sequence"/>
</dbReference>
<dbReference type="GO" id="GO:0016787">
    <property type="term" value="F:hydrolase activity"/>
    <property type="evidence" value="ECO:0007669"/>
    <property type="project" value="UniProtKB-KW"/>
</dbReference>
<dbReference type="SUPFAM" id="SSF75005">
    <property type="entry name" value="Arabinanase/levansucrase/invertase"/>
    <property type="match status" value="1"/>
</dbReference>
<comment type="caution">
    <text evidence="6">The sequence shown here is derived from an EMBL/GenBank/DDBJ whole genome shotgun (WGS) entry which is preliminary data.</text>
</comment>
<dbReference type="InterPro" id="IPR013320">
    <property type="entry name" value="ConA-like_dom_sf"/>
</dbReference>
<accession>A0ABV8LN23</accession>
<keyword evidence="7" id="KW-1185">Reference proteome</keyword>